<evidence type="ECO:0000313" key="2">
    <source>
        <dbReference type="EMBL" id="KYO28018.1"/>
    </source>
</evidence>
<feature type="chain" id="PRO_5007585461" description="Secreted protein" evidence="1">
    <location>
        <begin position="25"/>
        <end position="125"/>
    </location>
</feature>
<feature type="signal peptide" evidence="1">
    <location>
        <begin position="1"/>
        <end position="24"/>
    </location>
</feature>
<keyword evidence="3" id="KW-1185">Reference proteome</keyword>
<name>A0A151MU51_ALLMI</name>
<dbReference type="Proteomes" id="UP000050525">
    <property type="component" value="Unassembled WGS sequence"/>
</dbReference>
<reference evidence="2 3" key="1">
    <citation type="journal article" date="2012" name="Genome Biol.">
        <title>Sequencing three crocodilian genomes to illuminate the evolution of archosaurs and amniotes.</title>
        <authorList>
            <person name="St John J.A."/>
            <person name="Braun E.L."/>
            <person name="Isberg S.R."/>
            <person name="Miles L.G."/>
            <person name="Chong A.Y."/>
            <person name="Gongora J."/>
            <person name="Dalzell P."/>
            <person name="Moran C."/>
            <person name="Bed'hom B."/>
            <person name="Abzhanov A."/>
            <person name="Burgess S.C."/>
            <person name="Cooksey A.M."/>
            <person name="Castoe T.A."/>
            <person name="Crawford N.G."/>
            <person name="Densmore L.D."/>
            <person name="Drew J.C."/>
            <person name="Edwards S.V."/>
            <person name="Faircloth B.C."/>
            <person name="Fujita M.K."/>
            <person name="Greenwold M.J."/>
            <person name="Hoffmann F.G."/>
            <person name="Howard J.M."/>
            <person name="Iguchi T."/>
            <person name="Janes D.E."/>
            <person name="Khan S.Y."/>
            <person name="Kohno S."/>
            <person name="de Koning A.J."/>
            <person name="Lance S.L."/>
            <person name="McCarthy F.M."/>
            <person name="McCormack J.E."/>
            <person name="Merchant M.E."/>
            <person name="Peterson D.G."/>
            <person name="Pollock D.D."/>
            <person name="Pourmand N."/>
            <person name="Raney B.J."/>
            <person name="Roessler K.A."/>
            <person name="Sanford J.R."/>
            <person name="Sawyer R.H."/>
            <person name="Schmidt C.J."/>
            <person name="Triplett E.W."/>
            <person name="Tuberville T.D."/>
            <person name="Venegas-Anaya M."/>
            <person name="Howard J.T."/>
            <person name="Jarvis E.D."/>
            <person name="Guillette L.J.Jr."/>
            <person name="Glenn T.C."/>
            <person name="Green R.E."/>
            <person name="Ray D.A."/>
        </authorList>
    </citation>
    <scope>NUCLEOTIDE SEQUENCE [LARGE SCALE GENOMIC DNA]</scope>
    <source>
        <strain evidence="2">KSC_2009_1</strain>
    </source>
</reference>
<accession>A0A151MU51</accession>
<evidence type="ECO:0000313" key="3">
    <source>
        <dbReference type="Proteomes" id="UP000050525"/>
    </source>
</evidence>
<organism evidence="2 3">
    <name type="scientific">Alligator mississippiensis</name>
    <name type="common">American alligator</name>
    <dbReference type="NCBI Taxonomy" id="8496"/>
    <lineage>
        <taxon>Eukaryota</taxon>
        <taxon>Metazoa</taxon>
        <taxon>Chordata</taxon>
        <taxon>Craniata</taxon>
        <taxon>Vertebrata</taxon>
        <taxon>Euteleostomi</taxon>
        <taxon>Archelosauria</taxon>
        <taxon>Archosauria</taxon>
        <taxon>Crocodylia</taxon>
        <taxon>Alligatoridae</taxon>
        <taxon>Alligatorinae</taxon>
        <taxon>Alligator</taxon>
    </lineage>
</organism>
<gene>
    <name evidence="2" type="ORF">Y1Q_0014205</name>
</gene>
<proteinExistence type="predicted"/>
<comment type="caution">
    <text evidence="2">The sequence shown here is derived from an EMBL/GenBank/DDBJ whole genome shotgun (WGS) entry which is preliminary data.</text>
</comment>
<dbReference type="EMBL" id="AKHW03005050">
    <property type="protein sequence ID" value="KYO28018.1"/>
    <property type="molecule type" value="Genomic_DNA"/>
</dbReference>
<dbReference type="AlphaFoldDB" id="A0A151MU51"/>
<evidence type="ECO:0000256" key="1">
    <source>
        <dbReference type="SAM" id="SignalP"/>
    </source>
</evidence>
<evidence type="ECO:0008006" key="4">
    <source>
        <dbReference type="Google" id="ProtNLM"/>
    </source>
</evidence>
<keyword evidence="1" id="KW-0732">Signal</keyword>
<protein>
    <recommendedName>
        <fullName evidence="4">Secreted protein</fullName>
    </recommendedName>
</protein>
<sequence length="125" mass="13635">MCLALSTNSRLALVLLTLPMPASLQYVDHLFGVGKATAREAILDVYGVLQNVLVDTVLCVCDPQVVHDKLFVQAEGCPSHYTLLLIILLVPQAHLYTWFGALSYDGTEGKPGLPHNLCCHVEGYL</sequence>